<dbReference type="AlphaFoldDB" id="A0A3S9HAN7"/>
<reference evidence="5" key="1">
    <citation type="submission" date="2018-12" db="EMBL/GenBank/DDBJ databases">
        <title>Complete genome sequencing of Jeotgalibaca sp. H21T32.</title>
        <authorList>
            <person name="Bae J.-W."/>
            <person name="Lee S.-Y."/>
        </authorList>
    </citation>
    <scope>NUCLEOTIDE SEQUENCE [LARGE SCALE GENOMIC DNA]</scope>
    <source>
        <strain evidence="5">H21T32</strain>
    </source>
</reference>
<keyword evidence="2" id="KW-0812">Transmembrane</keyword>
<organism evidence="4 5">
    <name type="scientific">Jeotgalibaca ciconiae</name>
    <dbReference type="NCBI Taxonomy" id="2496265"/>
    <lineage>
        <taxon>Bacteria</taxon>
        <taxon>Bacillati</taxon>
        <taxon>Bacillota</taxon>
        <taxon>Bacilli</taxon>
        <taxon>Lactobacillales</taxon>
        <taxon>Carnobacteriaceae</taxon>
        <taxon>Jeotgalibaca</taxon>
    </lineage>
</organism>
<keyword evidence="5" id="KW-1185">Reference proteome</keyword>
<evidence type="ECO:0000256" key="1">
    <source>
        <dbReference type="ARBA" id="ARBA00009670"/>
    </source>
</evidence>
<dbReference type="RefSeq" id="WP_126109751.1">
    <property type="nucleotide sequence ID" value="NZ_CP034465.1"/>
</dbReference>
<comment type="similarity">
    <text evidence="1">Belongs to the protein kinase superfamily. ADCK protein kinase family.</text>
</comment>
<dbReference type="Proteomes" id="UP000273326">
    <property type="component" value="Chromosome"/>
</dbReference>
<dbReference type="EMBL" id="CP034465">
    <property type="protein sequence ID" value="AZP04387.1"/>
    <property type="molecule type" value="Genomic_DNA"/>
</dbReference>
<sequence>MADDKRLREIVRVLSSYGLRFVYHHKIQNKPDAVEIDAVNLRRAFEKLGPSFIKIGQILSTRLDILPKPFVDELSLLQDRAPEFPFSEVERIFFEETALSLGEVFLTIDEKPLASASVAQVHKGTLRTGEEVILKVQRPVIDELLIRDLDILIRLSEWMPPGIIDVIDPKEALEQVKENTLVELDFRNEANMLVEFQELNKNVACVSVPKVYKGLTKRRILVEEYIEGTKITNQEELELLGYDMEDISQKLMMSYLKQIFKDGFFHGDPHPGNFLIKDSKIYFIDFGIMGRLSDERRRSLNQLIESLASKDIDLMVKVCLDLATPRNPLDKRVLYDDLEHMFDVYLSTDMKNVRMTEFITDFIRMFKRHNLIIPSELTILAKALSILEGVFQDLSPDLNLIRIAKDYLRESMTLGTLMERINKEKLALQGYAFLKDASELPNNLTKLLKQIVSGRLRLNIDMDNLDEKWSDLKKMSNRVVMSLIIVGLLLSSAIMTGTESGQYLGQAGFIVSGLFGIWLLISIYRSGNL</sequence>
<dbReference type="SUPFAM" id="SSF56112">
    <property type="entry name" value="Protein kinase-like (PK-like)"/>
    <property type="match status" value="1"/>
</dbReference>
<dbReference type="InterPro" id="IPR004147">
    <property type="entry name" value="ABC1_dom"/>
</dbReference>
<keyword evidence="4" id="KW-0808">Transferase</keyword>
<evidence type="ECO:0000256" key="2">
    <source>
        <dbReference type="SAM" id="Phobius"/>
    </source>
</evidence>
<proteinExistence type="inferred from homology"/>
<keyword evidence="2" id="KW-1133">Transmembrane helix</keyword>
<dbReference type="KEGG" id="jeh:EJN90_06930"/>
<dbReference type="OrthoDB" id="9795390at2"/>
<gene>
    <name evidence="4" type="ORF">EJN90_06930</name>
</gene>
<dbReference type="InterPro" id="IPR050154">
    <property type="entry name" value="UbiB_kinase"/>
</dbReference>
<evidence type="ECO:0000313" key="4">
    <source>
        <dbReference type="EMBL" id="AZP04387.1"/>
    </source>
</evidence>
<protein>
    <submittedName>
        <fullName evidence="4">AarF/ABC1/UbiB kinase family protein</fullName>
    </submittedName>
</protein>
<dbReference type="CDD" id="cd05121">
    <property type="entry name" value="ABC1_ADCK3-like"/>
    <property type="match status" value="1"/>
</dbReference>
<name>A0A3S9HAN7_9LACT</name>
<evidence type="ECO:0000259" key="3">
    <source>
        <dbReference type="Pfam" id="PF03109"/>
    </source>
</evidence>
<dbReference type="Pfam" id="PF03109">
    <property type="entry name" value="ABC1"/>
    <property type="match status" value="1"/>
</dbReference>
<dbReference type="InterPro" id="IPR011009">
    <property type="entry name" value="Kinase-like_dom_sf"/>
</dbReference>
<keyword evidence="4" id="KW-0418">Kinase</keyword>
<dbReference type="GO" id="GO:0016301">
    <property type="term" value="F:kinase activity"/>
    <property type="evidence" value="ECO:0007669"/>
    <property type="project" value="UniProtKB-KW"/>
</dbReference>
<feature type="transmembrane region" description="Helical" evidence="2">
    <location>
        <begin position="479"/>
        <end position="497"/>
    </location>
</feature>
<feature type="domain" description="ABC1 atypical kinase-like" evidence="3">
    <location>
        <begin position="77"/>
        <end position="318"/>
    </location>
</feature>
<evidence type="ECO:0000313" key="5">
    <source>
        <dbReference type="Proteomes" id="UP000273326"/>
    </source>
</evidence>
<dbReference type="PANTHER" id="PTHR10566:SF113">
    <property type="entry name" value="PROTEIN ACTIVITY OF BC1 COMPLEX KINASE 7, CHLOROPLASTIC"/>
    <property type="match status" value="1"/>
</dbReference>
<feature type="transmembrane region" description="Helical" evidence="2">
    <location>
        <begin position="503"/>
        <end position="524"/>
    </location>
</feature>
<dbReference type="PANTHER" id="PTHR10566">
    <property type="entry name" value="CHAPERONE-ACTIVITY OF BC1 COMPLEX CABC1 -RELATED"/>
    <property type="match status" value="1"/>
</dbReference>
<dbReference type="Gene3D" id="1.10.510.10">
    <property type="entry name" value="Transferase(Phosphotransferase) domain 1"/>
    <property type="match status" value="1"/>
</dbReference>
<accession>A0A3S9HAN7</accession>
<keyword evidence="2" id="KW-0472">Membrane</keyword>